<evidence type="ECO:0000313" key="2">
    <source>
        <dbReference type="EMBL" id="KTT14764.1"/>
    </source>
</evidence>
<sequence>MPSHRSASAVLRRTTAPLALAAALALAGCANTGAPGSGAAGAPGSGAAGAPGQLISQAPLDAAVSLPDAGQQMRILYSATDGVTGQGTVPVSGAVFFPKTPQPPGGWPVVAWAHGTTGVGEACAPSANPRSPRDAAYLGAWLREGFVVVATDYQGLGTPGPHPYLHTRSQAYSVLDAVRAALKMPGVANQVILVGQSQGGGAAFGTAGLAAGYAPDVKVLGTVATGTPYLTPAAGEVRSDPDRVSPQIAYGMYAAVTAKLVQPSFDPATVFLPAAMPAFQASGETCVAPLFARLMREGRTERNSYQPGGQQRLFELVAPVTGYATLKLTQPVLMGIGGKDVDVPTAMQQALVRDACKAGSRIQAHVYADMDHSGTVNASLKDSLPFVRNLLAGKPVASTCGQ</sequence>
<comment type="caution">
    <text evidence="2">The sequence shown here is derived from an EMBL/GenBank/DDBJ whole genome shotgun (WGS) entry which is preliminary data.</text>
</comment>
<accession>A0A147GMF6</accession>
<dbReference type="GO" id="GO:0016042">
    <property type="term" value="P:lipid catabolic process"/>
    <property type="evidence" value="ECO:0007669"/>
    <property type="project" value="InterPro"/>
</dbReference>
<dbReference type="PROSITE" id="PS51257">
    <property type="entry name" value="PROKAR_LIPOPROTEIN"/>
    <property type="match status" value="1"/>
</dbReference>
<organism evidence="2 3">
    <name type="scientific">Pseudacidovorax intermedius</name>
    <dbReference type="NCBI Taxonomy" id="433924"/>
    <lineage>
        <taxon>Bacteria</taxon>
        <taxon>Pseudomonadati</taxon>
        <taxon>Pseudomonadota</taxon>
        <taxon>Betaproteobacteria</taxon>
        <taxon>Burkholderiales</taxon>
        <taxon>Comamonadaceae</taxon>
        <taxon>Pseudacidovorax</taxon>
    </lineage>
</organism>
<feature type="signal peptide" evidence="1">
    <location>
        <begin position="1"/>
        <end position="21"/>
    </location>
</feature>
<gene>
    <name evidence="2" type="ORF">NS331_22520</name>
</gene>
<dbReference type="PANTHER" id="PTHR34853:SF1">
    <property type="entry name" value="LIPASE 5"/>
    <property type="match status" value="1"/>
</dbReference>
<evidence type="ECO:0000313" key="3">
    <source>
        <dbReference type="Proteomes" id="UP000072741"/>
    </source>
</evidence>
<dbReference type="InterPro" id="IPR005152">
    <property type="entry name" value="Lipase_secreted"/>
</dbReference>
<dbReference type="PANTHER" id="PTHR34853">
    <property type="match status" value="1"/>
</dbReference>
<dbReference type="EMBL" id="LDSL01000171">
    <property type="protein sequence ID" value="KTT14764.1"/>
    <property type="molecule type" value="Genomic_DNA"/>
</dbReference>
<dbReference type="PIRSF" id="PIRSF029171">
    <property type="entry name" value="Esterase_LipA"/>
    <property type="match status" value="1"/>
</dbReference>
<dbReference type="GO" id="GO:0004806">
    <property type="term" value="F:triacylglycerol lipase activity"/>
    <property type="evidence" value="ECO:0007669"/>
    <property type="project" value="InterPro"/>
</dbReference>
<keyword evidence="1" id="KW-0732">Signal</keyword>
<dbReference type="AlphaFoldDB" id="A0A147GMF6"/>
<dbReference type="SUPFAM" id="SSF53474">
    <property type="entry name" value="alpha/beta-Hydrolases"/>
    <property type="match status" value="1"/>
</dbReference>
<dbReference type="InterPro" id="IPR029058">
    <property type="entry name" value="AB_hydrolase_fold"/>
</dbReference>
<name>A0A147GMF6_9BURK</name>
<feature type="chain" id="PRO_5007546744" description="Secretory lipase" evidence="1">
    <location>
        <begin position="22"/>
        <end position="402"/>
    </location>
</feature>
<dbReference type="RefSeq" id="WP_058644165.1">
    <property type="nucleotide sequence ID" value="NZ_LDSL01000171.1"/>
</dbReference>
<dbReference type="PATRIC" id="fig|433924.3.peg.1620"/>
<evidence type="ECO:0000256" key="1">
    <source>
        <dbReference type="SAM" id="SignalP"/>
    </source>
</evidence>
<dbReference type="Gene3D" id="3.40.50.1820">
    <property type="entry name" value="alpha/beta hydrolase"/>
    <property type="match status" value="1"/>
</dbReference>
<proteinExistence type="predicted"/>
<keyword evidence="3" id="KW-1185">Reference proteome</keyword>
<reference evidence="2 3" key="1">
    <citation type="journal article" date="2016" name="Front. Microbiol.">
        <title>Genomic Resource of Rice Seed Associated Bacteria.</title>
        <authorList>
            <person name="Midha S."/>
            <person name="Bansal K."/>
            <person name="Sharma S."/>
            <person name="Kumar N."/>
            <person name="Patil P.P."/>
            <person name="Chaudhry V."/>
            <person name="Patil P.B."/>
        </authorList>
    </citation>
    <scope>NUCLEOTIDE SEQUENCE [LARGE SCALE GENOMIC DNA]</scope>
    <source>
        <strain evidence="2 3">NS331</strain>
    </source>
</reference>
<dbReference type="OrthoDB" id="9955at2"/>
<evidence type="ECO:0008006" key="4">
    <source>
        <dbReference type="Google" id="ProtNLM"/>
    </source>
</evidence>
<protein>
    <recommendedName>
        <fullName evidence="4">Secretory lipase</fullName>
    </recommendedName>
</protein>
<dbReference type="Pfam" id="PF03583">
    <property type="entry name" value="LIP"/>
    <property type="match status" value="1"/>
</dbReference>
<dbReference type="Proteomes" id="UP000072741">
    <property type="component" value="Unassembled WGS sequence"/>
</dbReference>